<accession>A0AAV9NCE0</accession>
<name>A0AAV9NCE0_9EURO</name>
<dbReference type="Proteomes" id="UP001358417">
    <property type="component" value="Unassembled WGS sequence"/>
</dbReference>
<keyword evidence="8" id="KW-1185">Reference proteome</keyword>
<dbReference type="Gene3D" id="3.30.43.10">
    <property type="entry name" value="Uridine Diphospho-n-acetylenolpyruvylglucosamine Reductase, domain 2"/>
    <property type="match status" value="1"/>
</dbReference>
<dbReference type="RefSeq" id="XP_064705966.1">
    <property type="nucleotide sequence ID" value="XM_064846356.1"/>
</dbReference>
<dbReference type="InterPro" id="IPR016167">
    <property type="entry name" value="FAD-bd_PCMH_sub1"/>
</dbReference>
<dbReference type="EMBL" id="JAVRRD010000014">
    <property type="protein sequence ID" value="KAK5051952.1"/>
    <property type="molecule type" value="Genomic_DNA"/>
</dbReference>
<comment type="caution">
    <text evidence="7">The sequence shown here is derived from an EMBL/GenBank/DDBJ whole genome shotgun (WGS) entry which is preliminary data.</text>
</comment>
<dbReference type="Pfam" id="PF08031">
    <property type="entry name" value="BBE"/>
    <property type="match status" value="1"/>
</dbReference>
<dbReference type="InterPro" id="IPR016166">
    <property type="entry name" value="FAD-bd_PCMH"/>
</dbReference>
<dbReference type="InterPro" id="IPR012951">
    <property type="entry name" value="BBE"/>
</dbReference>
<evidence type="ECO:0000256" key="1">
    <source>
        <dbReference type="ARBA" id="ARBA00001974"/>
    </source>
</evidence>
<comment type="cofactor">
    <cofactor evidence="1">
        <name>FAD</name>
        <dbReference type="ChEBI" id="CHEBI:57692"/>
    </cofactor>
</comment>
<dbReference type="Gene3D" id="3.30.465.10">
    <property type="match status" value="2"/>
</dbReference>
<evidence type="ECO:0000259" key="6">
    <source>
        <dbReference type="PROSITE" id="PS51387"/>
    </source>
</evidence>
<dbReference type="SUPFAM" id="SSF56176">
    <property type="entry name" value="FAD-binding/transporter-associated domain-like"/>
    <property type="match status" value="1"/>
</dbReference>
<comment type="similarity">
    <text evidence="2">Belongs to the oxygen-dependent FAD-linked oxidoreductase family.</text>
</comment>
<evidence type="ECO:0000256" key="2">
    <source>
        <dbReference type="ARBA" id="ARBA00005466"/>
    </source>
</evidence>
<gene>
    <name evidence="7" type="ORF">LTR84_002755</name>
</gene>
<dbReference type="Gene3D" id="3.40.462.20">
    <property type="match status" value="1"/>
</dbReference>
<keyword evidence="3" id="KW-0285">Flavoprotein</keyword>
<dbReference type="GO" id="GO:0016491">
    <property type="term" value="F:oxidoreductase activity"/>
    <property type="evidence" value="ECO:0007669"/>
    <property type="project" value="UniProtKB-KW"/>
</dbReference>
<evidence type="ECO:0000313" key="7">
    <source>
        <dbReference type="EMBL" id="KAK5051952.1"/>
    </source>
</evidence>
<dbReference type="Pfam" id="PF01565">
    <property type="entry name" value="FAD_binding_4"/>
    <property type="match status" value="1"/>
</dbReference>
<proteinExistence type="inferred from homology"/>
<organism evidence="7 8">
    <name type="scientific">Exophiala bonariae</name>
    <dbReference type="NCBI Taxonomy" id="1690606"/>
    <lineage>
        <taxon>Eukaryota</taxon>
        <taxon>Fungi</taxon>
        <taxon>Dikarya</taxon>
        <taxon>Ascomycota</taxon>
        <taxon>Pezizomycotina</taxon>
        <taxon>Eurotiomycetes</taxon>
        <taxon>Chaetothyriomycetidae</taxon>
        <taxon>Chaetothyriales</taxon>
        <taxon>Herpotrichiellaceae</taxon>
        <taxon>Exophiala</taxon>
    </lineage>
</organism>
<feature type="domain" description="FAD-binding PCMH-type" evidence="6">
    <location>
        <begin position="49"/>
        <end position="221"/>
    </location>
</feature>
<dbReference type="GO" id="GO:0071949">
    <property type="term" value="F:FAD binding"/>
    <property type="evidence" value="ECO:0007669"/>
    <property type="project" value="InterPro"/>
</dbReference>
<dbReference type="InterPro" id="IPR016169">
    <property type="entry name" value="FAD-bd_PCMH_sub2"/>
</dbReference>
<dbReference type="PANTHER" id="PTHR42973:SF39">
    <property type="entry name" value="FAD-BINDING PCMH-TYPE DOMAIN-CONTAINING PROTEIN"/>
    <property type="match status" value="1"/>
</dbReference>
<dbReference type="InterPro" id="IPR050416">
    <property type="entry name" value="FAD-linked_Oxidoreductase"/>
</dbReference>
<dbReference type="GeneID" id="89970954"/>
<dbReference type="PROSITE" id="PS51387">
    <property type="entry name" value="FAD_PCMH"/>
    <property type="match status" value="1"/>
</dbReference>
<dbReference type="AlphaFoldDB" id="A0AAV9NCE0"/>
<evidence type="ECO:0000313" key="8">
    <source>
        <dbReference type="Proteomes" id="UP001358417"/>
    </source>
</evidence>
<keyword evidence="4" id="KW-0274">FAD</keyword>
<keyword evidence="5" id="KW-0560">Oxidoreductase</keyword>
<evidence type="ECO:0000256" key="3">
    <source>
        <dbReference type="ARBA" id="ARBA00022630"/>
    </source>
</evidence>
<dbReference type="InterPro" id="IPR036318">
    <property type="entry name" value="FAD-bd_PCMH-like_sf"/>
</dbReference>
<evidence type="ECO:0000256" key="5">
    <source>
        <dbReference type="ARBA" id="ARBA00023002"/>
    </source>
</evidence>
<sequence>MGSIAQSTKRSITSEDISTLQSLLAKTSPTLLTPEDDKYPASIARWSAAAQKPAGLVLAPKSNEEISIAIKYASAQNIDVAVKGGGHSTAGVSSTDGGLLIDLNANLRNVEVEVEKKLLRIQGGCTWGDVDNAGAKHGLATVGGTVADTGVGGLTLGGGYGFLTGQHGLTIDNLVEATVVLASGEVVKASKSENADLFWGLSGAGQNFGVVTEFVLQAYDQGEVWAGMLIFPPTPEVVEKLVTALNDLYTVDSNGKTKGAGRAAGGLVFMKPPPTFDQVALAVPTIYFGTEAEAKETFKALYDIGPLADTATLVPYPVLNTLMAPPIGLRASMKGAAFTMPLRVQSVQDILANFIQFTNDNEDAKGSIIFYEMLDTIKVTEFDAGSFANRGPHMNALIMPLWTKTENDQTYRKWARDVNVLFKEELQRSGHETGKGVDGGVGIRGSKGAVLLYGNYDRESNLPPIRSIVVLTTDYFVTEYDEKSRDIFGDNYARLQKLKAKYDATNVFNKLFAITPQA</sequence>
<protein>
    <recommendedName>
        <fullName evidence="6">FAD-binding PCMH-type domain-containing protein</fullName>
    </recommendedName>
</protein>
<evidence type="ECO:0000256" key="4">
    <source>
        <dbReference type="ARBA" id="ARBA00022827"/>
    </source>
</evidence>
<dbReference type="InterPro" id="IPR006094">
    <property type="entry name" value="Oxid_FAD_bind_N"/>
</dbReference>
<dbReference type="PANTHER" id="PTHR42973">
    <property type="entry name" value="BINDING OXIDOREDUCTASE, PUTATIVE (AFU_ORTHOLOGUE AFUA_1G17690)-RELATED"/>
    <property type="match status" value="1"/>
</dbReference>
<reference evidence="7 8" key="1">
    <citation type="submission" date="2023-08" db="EMBL/GenBank/DDBJ databases">
        <title>Black Yeasts Isolated from many extreme environments.</title>
        <authorList>
            <person name="Coleine C."/>
            <person name="Stajich J.E."/>
            <person name="Selbmann L."/>
        </authorList>
    </citation>
    <scope>NUCLEOTIDE SEQUENCE [LARGE SCALE GENOMIC DNA]</scope>
    <source>
        <strain evidence="7 8">CCFEE 5792</strain>
    </source>
</reference>